<protein>
    <submittedName>
        <fullName evidence="2">PIN domain protein</fullName>
    </submittedName>
</protein>
<name>A0A250KQV2_9GAMM</name>
<dbReference type="RefSeq" id="WP_119629528.1">
    <property type="nucleotide sequence ID" value="NZ_AP017928.1"/>
</dbReference>
<accession>A0A250KQV2</accession>
<proteinExistence type="predicted"/>
<gene>
    <name evidence="2" type="ORF">sS8_2088</name>
</gene>
<dbReference type="Pfam" id="PF01850">
    <property type="entry name" value="PIN"/>
    <property type="match status" value="1"/>
</dbReference>
<keyword evidence="3" id="KW-1185">Reference proteome</keyword>
<dbReference type="KEGG" id="mmai:sS8_2088"/>
<sequence length="147" mass="16486">MDGLLLDTHAWLWYAEGISQRLPADAVARIEAVRRQSRLFVSTISIWEIGMLQNKRRLTLSAAFNVWVELATTLPRLRLLPLDAESAVESTQLPGSFHGDPADRFLIAIARVKGLHLMTADEKIIEYGREGYLNVFEIGATKKDAPL</sequence>
<evidence type="ECO:0000259" key="1">
    <source>
        <dbReference type="Pfam" id="PF01850"/>
    </source>
</evidence>
<dbReference type="InterPro" id="IPR041705">
    <property type="entry name" value="PIN_Sll0205"/>
</dbReference>
<dbReference type="SUPFAM" id="SSF88723">
    <property type="entry name" value="PIN domain-like"/>
    <property type="match status" value="1"/>
</dbReference>
<evidence type="ECO:0000313" key="3">
    <source>
        <dbReference type="Proteomes" id="UP000266313"/>
    </source>
</evidence>
<feature type="domain" description="PIN" evidence="1">
    <location>
        <begin position="5"/>
        <end position="128"/>
    </location>
</feature>
<evidence type="ECO:0000313" key="2">
    <source>
        <dbReference type="EMBL" id="BBA34040.1"/>
    </source>
</evidence>
<dbReference type="PANTHER" id="PTHR36173">
    <property type="entry name" value="RIBONUCLEASE VAPC16-RELATED"/>
    <property type="match status" value="1"/>
</dbReference>
<dbReference type="EMBL" id="AP017928">
    <property type="protein sequence ID" value="BBA34040.1"/>
    <property type="molecule type" value="Genomic_DNA"/>
</dbReference>
<dbReference type="OrthoDB" id="9798990at2"/>
<reference evidence="2 3" key="1">
    <citation type="submission" date="2016-12" db="EMBL/GenBank/DDBJ databases">
        <title>Genome sequencing of Methylocaldum marinum.</title>
        <authorList>
            <person name="Takeuchi M."/>
            <person name="Kamagata Y."/>
            <person name="Hiraoka S."/>
            <person name="Oshima K."/>
            <person name="Hattori M."/>
            <person name="Iwasaki W."/>
        </authorList>
    </citation>
    <scope>NUCLEOTIDE SEQUENCE [LARGE SCALE GENOMIC DNA]</scope>
    <source>
        <strain evidence="2 3">S8</strain>
    </source>
</reference>
<dbReference type="InterPro" id="IPR052919">
    <property type="entry name" value="TA_system_RNase"/>
</dbReference>
<dbReference type="PANTHER" id="PTHR36173:SF1">
    <property type="entry name" value="RIBONUCLEASE VAPC22"/>
    <property type="match status" value="1"/>
</dbReference>
<dbReference type="Proteomes" id="UP000266313">
    <property type="component" value="Chromosome"/>
</dbReference>
<dbReference type="Gene3D" id="3.40.50.1010">
    <property type="entry name" value="5'-nuclease"/>
    <property type="match status" value="1"/>
</dbReference>
<dbReference type="InterPro" id="IPR029060">
    <property type="entry name" value="PIN-like_dom_sf"/>
</dbReference>
<dbReference type="AlphaFoldDB" id="A0A250KQV2"/>
<dbReference type="CDD" id="cd09872">
    <property type="entry name" value="PIN_Sll0205-like"/>
    <property type="match status" value="1"/>
</dbReference>
<dbReference type="InterPro" id="IPR002716">
    <property type="entry name" value="PIN_dom"/>
</dbReference>
<organism evidence="2 3">
    <name type="scientific">Methylocaldum marinum</name>
    <dbReference type="NCBI Taxonomy" id="1432792"/>
    <lineage>
        <taxon>Bacteria</taxon>
        <taxon>Pseudomonadati</taxon>
        <taxon>Pseudomonadota</taxon>
        <taxon>Gammaproteobacteria</taxon>
        <taxon>Methylococcales</taxon>
        <taxon>Methylococcaceae</taxon>
        <taxon>Methylocaldum</taxon>
    </lineage>
</organism>